<protein>
    <submittedName>
        <fullName evidence="1">Uncharacterized protein</fullName>
    </submittedName>
</protein>
<reference evidence="2" key="1">
    <citation type="journal article" date="2020" name="Genome Biol.">
        <title>Gamete binning: chromosome-level and haplotype-resolved genome assembly enabled by high-throughput single-cell sequencing of gamete genomes.</title>
        <authorList>
            <person name="Campoy J.A."/>
            <person name="Sun H."/>
            <person name="Goel M."/>
            <person name="Jiao W.-B."/>
            <person name="Folz-Donahue K."/>
            <person name="Wang N."/>
            <person name="Rubio M."/>
            <person name="Liu C."/>
            <person name="Kukat C."/>
            <person name="Ruiz D."/>
            <person name="Huettel B."/>
            <person name="Schneeberger K."/>
        </authorList>
    </citation>
    <scope>NUCLEOTIDE SEQUENCE [LARGE SCALE GENOMIC DNA]</scope>
    <source>
        <strain evidence="2">cv. Rojo Pasion</strain>
    </source>
</reference>
<organism evidence="1 2">
    <name type="scientific">Prunus armeniaca</name>
    <name type="common">Apricot</name>
    <name type="synonym">Armeniaca vulgaris</name>
    <dbReference type="NCBI Taxonomy" id="36596"/>
    <lineage>
        <taxon>Eukaryota</taxon>
        <taxon>Viridiplantae</taxon>
        <taxon>Streptophyta</taxon>
        <taxon>Embryophyta</taxon>
        <taxon>Tracheophyta</taxon>
        <taxon>Spermatophyta</taxon>
        <taxon>Magnoliopsida</taxon>
        <taxon>eudicotyledons</taxon>
        <taxon>Gunneridae</taxon>
        <taxon>Pentapetalae</taxon>
        <taxon>rosids</taxon>
        <taxon>fabids</taxon>
        <taxon>Rosales</taxon>
        <taxon>Rosaceae</taxon>
        <taxon>Amygdaloideae</taxon>
        <taxon>Amygdaleae</taxon>
        <taxon>Prunus</taxon>
    </lineage>
</organism>
<dbReference type="OrthoDB" id="1934880at2759"/>
<proteinExistence type="predicted"/>
<evidence type="ECO:0000313" key="1">
    <source>
        <dbReference type="EMBL" id="CAB4305290.1"/>
    </source>
</evidence>
<dbReference type="EMBL" id="CAEKKB010000003">
    <property type="protein sequence ID" value="CAB4305290.1"/>
    <property type="molecule type" value="Genomic_DNA"/>
</dbReference>
<evidence type="ECO:0000313" key="2">
    <source>
        <dbReference type="Proteomes" id="UP000507245"/>
    </source>
</evidence>
<dbReference type="AlphaFoldDB" id="A0A6J5WUD7"/>
<name>A0A6J5WUD7_PRUAR</name>
<accession>A0A6J5WUD7</accession>
<keyword evidence="2" id="KW-1185">Reference proteome</keyword>
<gene>
    <name evidence="1" type="ORF">ORAREDHAP_LOCUS23215</name>
</gene>
<dbReference type="Proteomes" id="UP000507245">
    <property type="component" value="Unassembled WGS sequence"/>
</dbReference>
<sequence>MVRTGILTGRPKRIHVTIMEHVDLFGVCRTSESPICKCLKGSVPKSHEEWSKGNRTAGCVRKTKLFCKSVTSSGKGAGFSKMEFSSGGVNDNNIACTALDEGNRTKLIVSLITAIGKVKVTTKFFKLTDTIETKRQSSGIY</sequence>